<organism evidence="2 3">
    <name type="scientific">Stieleria magnilauensis</name>
    <dbReference type="NCBI Taxonomy" id="2527963"/>
    <lineage>
        <taxon>Bacteria</taxon>
        <taxon>Pseudomonadati</taxon>
        <taxon>Planctomycetota</taxon>
        <taxon>Planctomycetia</taxon>
        <taxon>Pirellulales</taxon>
        <taxon>Pirellulaceae</taxon>
        <taxon>Stieleria</taxon>
    </lineage>
</organism>
<dbReference type="RefSeq" id="WP_145221452.1">
    <property type="nucleotide sequence ID" value="NZ_CP036432.1"/>
</dbReference>
<keyword evidence="3" id="KW-1185">Reference proteome</keyword>
<sequence>MIQITGGCLGNKGVTDFDLEWITVADEYGTDDAVRSAKVEVMSFPFSTVLKRIEDKKYDFVHGVYFTVKEMLTNGEYQVRQPSQ</sequence>
<dbReference type="Proteomes" id="UP000318081">
    <property type="component" value="Chromosome"/>
</dbReference>
<evidence type="ECO:0000313" key="2">
    <source>
        <dbReference type="EMBL" id="QDV88774.1"/>
    </source>
</evidence>
<dbReference type="InterPro" id="IPR024266">
    <property type="entry name" value="DUF3806"/>
</dbReference>
<evidence type="ECO:0000313" key="3">
    <source>
        <dbReference type="Proteomes" id="UP000318081"/>
    </source>
</evidence>
<name>A0ABX5Y3C2_9BACT</name>
<proteinExistence type="predicted"/>
<dbReference type="Pfam" id="PF12713">
    <property type="entry name" value="DUF3806"/>
    <property type="match status" value="1"/>
</dbReference>
<dbReference type="EMBL" id="CP036432">
    <property type="protein sequence ID" value="QDV88774.1"/>
    <property type="molecule type" value="Genomic_DNA"/>
</dbReference>
<reference evidence="2 3" key="1">
    <citation type="submission" date="2019-02" db="EMBL/GenBank/DDBJ databases">
        <title>Deep-cultivation of Planctomycetes and their phenomic and genomic characterization uncovers novel biology.</title>
        <authorList>
            <person name="Wiegand S."/>
            <person name="Jogler M."/>
            <person name="Boedeker C."/>
            <person name="Pinto D."/>
            <person name="Vollmers J."/>
            <person name="Rivas-Marin E."/>
            <person name="Kohn T."/>
            <person name="Peeters S.H."/>
            <person name="Heuer A."/>
            <person name="Rast P."/>
            <person name="Oberbeckmann S."/>
            <person name="Bunk B."/>
            <person name="Jeske O."/>
            <person name="Meyerdierks A."/>
            <person name="Storesund J.E."/>
            <person name="Kallscheuer N."/>
            <person name="Luecker S."/>
            <person name="Lage O.M."/>
            <person name="Pohl T."/>
            <person name="Merkel B.J."/>
            <person name="Hornburger P."/>
            <person name="Mueller R.-W."/>
            <person name="Bruemmer F."/>
            <person name="Labrenz M."/>
            <person name="Spormann A.M."/>
            <person name="Op den Camp H."/>
            <person name="Overmann J."/>
            <person name="Amann R."/>
            <person name="Jetten M.S.M."/>
            <person name="Mascher T."/>
            <person name="Medema M.H."/>
            <person name="Devos D.P."/>
            <person name="Kaster A.-K."/>
            <person name="Ovreas L."/>
            <person name="Rohde M."/>
            <person name="Galperin M.Y."/>
            <person name="Jogler C."/>
        </authorList>
    </citation>
    <scope>NUCLEOTIDE SEQUENCE [LARGE SCALE GENOMIC DNA]</scope>
    <source>
        <strain evidence="2 3">TBK1r</strain>
    </source>
</reference>
<gene>
    <name evidence="2" type="ORF">TBK1r_78090</name>
</gene>
<protein>
    <recommendedName>
        <fullName evidence="1">DUF3806 domain-containing protein</fullName>
    </recommendedName>
</protein>
<accession>A0ABX5Y3C2</accession>
<feature type="domain" description="DUF3806" evidence="1">
    <location>
        <begin position="3"/>
        <end position="57"/>
    </location>
</feature>
<evidence type="ECO:0000259" key="1">
    <source>
        <dbReference type="Pfam" id="PF12713"/>
    </source>
</evidence>